<protein>
    <submittedName>
        <fullName evidence="6">LysR family transcriptional regulator</fullName>
    </submittedName>
</protein>
<dbReference type="InterPro" id="IPR036390">
    <property type="entry name" value="WH_DNA-bd_sf"/>
</dbReference>
<keyword evidence="2" id="KW-0805">Transcription regulation</keyword>
<dbReference type="Pfam" id="PF03466">
    <property type="entry name" value="LysR_substrate"/>
    <property type="match status" value="1"/>
</dbReference>
<dbReference type="Pfam" id="PF00126">
    <property type="entry name" value="HTH_1"/>
    <property type="match status" value="1"/>
</dbReference>
<dbReference type="SUPFAM" id="SSF53850">
    <property type="entry name" value="Periplasmic binding protein-like II"/>
    <property type="match status" value="1"/>
</dbReference>
<dbReference type="PANTHER" id="PTHR30537:SF5">
    <property type="entry name" value="HTH-TYPE TRANSCRIPTIONAL ACTIVATOR TTDR-RELATED"/>
    <property type="match status" value="1"/>
</dbReference>
<name>A0ABV5JDT5_9RHOB</name>
<dbReference type="CDD" id="cd08422">
    <property type="entry name" value="PBP2_CrgA_like"/>
    <property type="match status" value="1"/>
</dbReference>
<dbReference type="PROSITE" id="PS50931">
    <property type="entry name" value="HTH_LYSR"/>
    <property type="match status" value="1"/>
</dbReference>
<evidence type="ECO:0000259" key="5">
    <source>
        <dbReference type="PROSITE" id="PS50931"/>
    </source>
</evidence>
<evidence type="ECO:0000313" key="6">
    <source>
        <dbReference type="EMBL" id="MFB9231046.1"/>
    </source>
</evidence>
<dbReference type="EMBL" id="JBHMEA010000009">
    <property type="protein sequence ID" value="MFB9231046.1"/>
    <property type="molecule type" value="Genomic_DNA"/>
</dbReference>
<reference evidence="6 7" key="1">
    <citation type="submission" date="2024-09" db="EMBL/GenBank/DDBJ databases">
        <authorList>
            <person name="Sun Q."/>
            <person name="Mori K."/>
        </authorList>
    </citation>
    <scope>NUCLEOTIDE SEQUENCE [LARGE SCALE GENOMIC DNA]</scope>
    <source>
        <strain evidence="6 7">CECT 8726</strain>
    </source>
</reference>
<keyword evidence="3" id="KW-0238">DNA-binding</keyword>
<feature type="domain" description="HTH lysR-type" evidence="5">
    <location>
        <begin position="3"/>
        <end position="60"/>
    </location>
</feature>
<comment type="caution">
    <text evidence="6">The sequence shown here is derived from an EMBL/GenBank/DDBJ whole genome shotgun (WGS) entry which is preliminary data.</text>
</comment>
<gene>
    <name evidence="6" type="ORF">ACFFUT_04495</name>
</gene>
<dbReference type="PANTHER" id="PTHR30537">
    <property type="entry name" value="HTH-TYPE TRANSCRIPTIONAL REGULATOR"/>
    <property type="match status" value="1"/>
</dbReference>
<dbReference type="InterPro" id="IPR005119">
    <property type="entry name" value="LysR_subst-bd"/>
</dbReference>
<evidence type="ECO:0000313" key="7">
    <source>
        <dbReference type="Proteomes" id="UP001589683"/>
    </source>
</evidence>
<dbReference type="InterPro" id="IPR036388">
    <property type="entry name" value="WH-like_DNA-bd_sf"/>
</dbReference>
<evidence type="ECO:0000256" key="2">
    <source>
        <dbReference type="ARBA" id="ARBA00023015"/>
    </source>
</evidence>
<evidence type="ECO:0000256" key="1">
    <source>
        <dbReference type="ARBA" id="ARBA00009437"/>
    </source>
</evidence>
<dbReference type="SUPFAM" id="SSF46785">
    <property type="entry name" value="Winged helix' DNA-binding domain"/>
    <property type="match status" value="1"/>
</dbReference>
<dbReference type="Proteomes" id="UP001589683">
    <property type="component" value="Unassembled WGS sequence"/>
</dbReference>
<organism evidence="6 7">
    <name type="scientific">Pseudohalocynthiibacter aestuariivivens</name>
    <dbReference type="NCBI Taxonomy" id="1591409"/>
    <lineage>
        <taxon>Bacteria</taxon>
        <taxon>Pseudomonadati</taxon>
        <taxon>Pseudomonadota</taxon>
        <taxon>Alphaproteobacteria</taxon>
        <taxon>Rhodobacterales</taxon>
        <taxon>Paracoccaceae</taxon>
        <taxon>Pseudohalocynthiibacter</taxon>
    </lineage>
</organism>
<comment type="similarity">
    <text evidence="1">Belongs to the LysR transcriptional regulatory family.</text>
</comment>
<dbReference type="RefSeq" id="WP_213890629.1">
    <property type="nucleotide sequence ID" value="NZ_JAGFNU010000012.1"/>
</dbReference>
<sequence length="290" mass="32378">MIDRLKSLAVFAKTVREGSFRGAARQLKLTPSAVSYHVRILEETVGVPLLYRSTRSLNTTDAGEALYRSALDMLNAAQSGLDLANRFETHLSGKLKVALTSAISQSYLSERIGDFAKGYSNVDLHLHYDNRENDLIDEQFDLALRIGKLKDSGLKCKLLWEMPRVLVASPKLLEGLDHVSNIKALEKLCWIKFEGMEENRSLTDKNGNNLTVHQFGNITVNSIEAMVDLTILGAGISSPPTHFVEDHLRDGKLVKLLPDMLVHPLPVYAIWPPTKIPNPITRLFLDHVTQ</sequence>
<keyword evidence="7" id="KW-1185">Reference proteome</keyword>
<dbReference type="InterPro" id="IPR000847">
    <property type="entry name" value="LysR_HTH_N"/>
</dbReference>
<proteinExistence type="inferred from homology"/>
<accession>A0ABV5JDT5</accession>
<dbReference type="InterPro" id="IPR058163">
    <property type="entry name" value="LysR-type_TF_proteobact-type"/>
</dbReference>
<dbReference type="Gene3D" id="3.40.190.290">
    <property type="match status" value="1"/>
</dbReference>
<evidence type="ECO:0000256" key="3">
    <source>
        <dbReference type="ARBA" id="ARBA00023125"/>
    </source>
</evidence>
<evidence type="ECO:0000256" key="4">
    <source>
        <dbReference type="ARBA" id="ARBA00023163"/>
    </source>
</evidence>
<keyword evidence="4" id="KW-0804">Transcription</keyword>
<dbReference type="Gene3D" id="1.10.10.10">
    <property type="entry name" value="Winged helix-like DNA-binding domain superfamily/Winged helix DNA-binding domain"/>
    <property type="match status" value="1"/>
</dbReference>